<dbReference type="Gene3D" id="2.180.10.10">
    <property type="entry name" value="RHS repeat-associated core"/>
    <property type="match status" value="2"/>
</dbReference>
<dbReference type="PANTHER" id="PTHR32305:SF17">
    <property type="entry name" value="TRNA NUCLEASE WAPA"/>
    <property type="match status" value="1"/>
</dbReference>
<dbReference type="NCBIfam" id="TIGR01643">
    <property type="entry name" value="YD_repeat_2x"/>
    <property type="match status" value="3"/>
</dbReference>
<dbReference type="InterPro" id="IPR031325">
    <property type="entry name" value="RHS_repeat"/>
</dbReference>
<sequence length="1866" mass="200631">MNTVDARVVSVDAVPVAGDPAVGLAGESAVPTVFALTAAVSSPVAGNFAATSLSAAYGWAQGGSSGSFSYDYPIVVPEGLGGPVPEVALGYSSGSVDGRTSGANGQPSWLGDGWDYQPGYIERSYRSCLDDGQSIQDLCYFSRWNATMVWGGKSTALVADTEGGTGWHAADDSGLRVEQLYGASNYTADGQYWRVTTQDGTQYYFGAGKRYAADPSNTLSTAVEPVFGDDPGDDCHRSTLATSWCNLGYRWNLDYVVDPRGNSMTYFYSKYTGAYGLNNGAVIAPYDITVTLDRIEYGTRAGSEGSSSAPMQVVFGTSNRCTPSAANCTAWPDVPWDTYCSPAWASCAQRTPTYWTPSKLDTITTKVWSTADGAYRDVDRWDMTYTFPSYDGVNSVLWLNNVQHTGLVGGSLAEPAMTFVGTALKNRVFGSEPMWRFRLSGIDTGTGRQQVVTYEGSGCTQALLSTFNWRYNPYRCYPSWNGTSYDWYEKYAFSWIRDIDLLGGGPEVWTFYGYSNDGSVNQLWAYDTNEMVPPEHRNWSKYVGYSTVTVKQGPDDAHSSRVKTLYYRGLHDDGFEADGTHYTVNVTDSQAVATADQRALAGMVRERTTLDGTTPLDSTITDYTVTQTAKRVTTIPSGTITAYRTTTANTKQRTYLAATSSWRWTRTEYAYNSDGLVTQVNDLGETGTATGNTPTSDDTCTTITYTTPDTTKWFKNYPAQTVTTDCAANPTGGNYLAGSQTFYDGATTLGATPTKGLVTKTTALASVSGTTLSWVQAGRTGYDTYGRVTDTYDRLDQHSSTAYTPAANYPVTQTTVTNPLGHSTTTTYDPLRGLPTAILDLNNKTTSMQYDPLGRLTKVFKPHTSPTTSLPDIEYTYTLRSTGGPNSVTTKVLGPNGNQVTSYQLYDGLLRARQTQAPAAQANGGRIITDTQYDGRGLTVKTTTFWNSSPPAAEVVGFADTDAAVNNQHRYTYDALDRQTVDALYSANTLKWQTTTAYDGNLTTVTPPDGGTPTTTYVNGRGKPTELRQYLASTPTGSYHATTYKYDRLDRLTEVKDQSNNTWTTHYNLLGLADSTTDPDKGTTTTVYDGAGRPQTVTNANNASLTYTYDALGRRTGLYDGTTTSGFQRAKWIYDTATNGKGQLTSSTRYVTGTSGTDAYTTTVTGYDDGYRPLGTTTVIPSSLNLPGLPSGSYTTSTTYNVDGSVATITYPAAGGLSAETVTSTYDNTGRPLTLTSPDATYVASTSYYGWGVPYQQINGTGTKRVRQTTAMDEATGRLTTSKAETENQSTPNAWVEQLTQNYGYDQAGNVKNITETSAGATVSNECFLYNKLRELTEAWTTTAATCQTAPATANVGGPDAYWTSYTYATGTGNYNSGNRTTEVRHAIGGGTDTTRTYAYPTTGKRHTLTSVTATGGATGTDNYAYDAAGNMTTRNITGKPGQTLTWDSEGHLATLTDSGGTTSYIYDADGNRLVAKDPAGVTVYLPGYELRKVGSTTTCTRYYGSVASRTPAGLTWIASDHHGTGQLAIDANTLTTTRRKSDPFGNPRGTDPTWPNTRGFVDGTRDNTGLTHLGAREYEPTTGRFTSDDLITDFIDPQQINGYAYANNAPTTSSDPTGLWNDHDPRDTPAWEWPCSLQHTENCGAPHYGNGGTDPRKVKRPSTSPNCMVMPQGCEKPPVVVPSGKPPKSKDGSAGKTKGNWPLIERNELAPDGCGYLHCSDEPVVKCVSWLNWACQSAEWIDKYVQIGASACFMYCLGVSYQDGTVGLTTAAGVGLGFTGTIGLTSAKPADQGPVGWLLCMGDGPGGCYIGGVKGDVGADMNGHSDTWHGGAIGAGVGFYGGGTWTPFTWQIGPHMPKWHPFPGF</sequence>
<dbReference type="InterPro" id="IPR022385">
    <property type="entry name" value="Rhs_assc_core"/>
</dbReference>
<gene>
    <name evidence="2" type="ORF">Drose_18285</name>
</gene>
<protein>
    <submittedName>
        <fullName evidence="2">RHS repeat protein</fullName>
    </submittedName>
</protein>
<dbReference type="EMBL" id="CP073721">
    <property type="protein sequence ID" value="UWZ39978.1"/>
    <property type="molecule type" value="Genomic_DNA"/>
</dbReference>
<dbReference type="InterPro" id="IPR006530">
    <property type="entry name" value="YD"/>
</dbReference>
<accession>A0ABY5ZGX9</accession>
<name>A0ABY5ZGX9_9ACTN</name>
<evidence type="ECO:0000256" key="1">
    <source>
        <dbReference type="SAM" id="MobiDB-lite"/>
    </source>
</evidence>
<reference evidence="2" key="1">
    <citation type="submission" date="2021-04" db="EMBL/GenBank/DDBJ databases">
        <title>Biosynthetic gene clusters of Dactylosporangioum roseum.</title>
        <authorList>
            <person name="Hartkoorn R.C."/>
            <person name="Beaudoing E."/>
            <person name="Hot D."/>
            <person name="Moureu S."/>
        </authorList>
    </citation>
    <scope>NUCLEOTIDE SEQUENCE</scope>
    <source>
        <strain evidence="2">NRRL B-16295</strain>
    </source>
</reference>
<dbReference type="NCBIfam" id="TIGR03696">
    <property type="entry name" value="Rhs_assc_core"/>
    <property type="match status" value="1"/>
</dbReference>
<feature type="region of interest" description="Disordered" evidence="1">
    <location>
        <begin position="1679"/>
        <end position="1701"/>
    </location>
</feature>
<dbReference type="Proteomes" id="UP001058271">
    <property type="component" value="Chromosome"/>
</dbReference>
<evidence type="ECO:0000313" key="3">
    <source>
        <dbReference type="Proteomes" id="UP001058271"/>
    </source>
</evidence>
<dbReference type="InterPro" id="IPR050708">
    <property type="entry name" value="T6SS_VgrG/RHS"/>
</dbReference>
<proteinExistence type="predicted"/>
<keyword evidence="3" id="KW-1185">Reference proteome</keyword>
<organism evidence="2 3">
    <name type="scientific">Dactylosporangium roseum</name>
    <dbReference type="NCBI Taxonomy" id="47989"/>
    <lineage>
        <taxon>Bacteria</taxon>
        <taxon>Bacillati</taxon>
        <taxon>Actinomycetota</taxon>
        <taxon>Actinomycetes</taxon>
        <taxon>Micromonosporales</taxon>
        <taxon>Micromonosporaceae</taxon>
        <taxon>Dactylosporangium</taxon>
    </lineage>
</organism>
<dbReference type="Pfam" id="PF05593">
    <property type="entry name" value="RHS_repeat"/>
    <property type="match status" value="2"/>
</dbReference>
<dbReference type="PANTHER" id="PTHR32305">
    <property type="match status" value="1"/>
</dbReference>
<dbReference type="RefSeq" id="WP_260729416.1">
    <property type="nucleotide sequence ID" value="NZ_CP073721.1"/>
</dbReference>
<feature type="region of interest" description="Disordered" evidence="1">
    <location>
        <begin position="1538"/>
        <end position="1567"/>
    </location>
</feature>
<evidence type="ECO:0000313" key="2">
    <source>
        <dbReference type="EMBL" id="UWZ39978.1"/>
    </source>
</evidence>